<dbReference type="InterPro" id="IPR045324">
    <property type="entry name" value="Small_multidrug_res"/>
</dbReference>
<keyword evidence="12" id="KW-1185">Reference proteome</keyword>
<keyword evidence="4 9" id="KW-0812">Transmembrane</keyword>
<protein>
    <recommendedName>
        <fullName evidence="8">Guanidinium exporter</fullName>
    </recommendedName>
</protein>
<dbReference type="AlphaFoldDB" id="A0AAJ0U2S7"/>
<evidence type="ECO:0000256" key="4">
    <source>
        <dbReference type="ARBA" id="ARBA00022692"/>
    </source>
</evidence>
<organism evidence="11 12">
    <name type="scientific">Halochromatium glycolicum</name>
    <dbReference type="NCBI Taxonomy" id="85075"/>
    <lineage>
        <taxon>Bacteria</taxon>
        <taxon>Pseudomonadati</taxon>
        <taxon>Pseudomonadota</taxon>
        <taxon>Gammaproteobacteria</taxon>
        <taxon>Chromatiales</taxon>
        <taxon>Chromatiaceae</taxon>
        <taxon>Halochromatium</taxon>
    </lineage>
</organism>
<keyword evidence="6 10" id="KW-0472">Membrane</keyword>
<dbReference type="GO" id="GO:0005886">
    <property type="term" value="C:plasma membrane"/>
    <property type="evidence" value="ECO:0007669"/>
    <property type="project" value="UniProtKB-SubCell"/>
</dbReference>
<reference evidence="11" key="1">
    <citation type="submission" date="2017-08" db="EMBL/GenBank/DDBJ databases">
        <authorList>
            <person name="Imhoff J.F."/>
            <person name="Rahn T."/>
            <person name="Kuenzel S."/>
            <person name="Neulinger S.C."/>
        </authorList>
    </citation>
    <scope>NUCLEOTIDE SEQUENCE</scope>
    <source>
        <strain evidence="11">DSM 11080</strain>
    </source>
</reference>
<evidence type="ECO:0000256" key="6">
    <source>
        <dbReference type="ARBA" id="ARBA00023136"/>
    </source>
</evidence>
<dbReference type="RefSeq" id="WP_200345333.1">
    <property type="nucleotide sequence ID" value="NZ_NRSJ01000007.1"/>
</dbReference>
<evidence type="ECO:0000313" key="12">
    <source>
        <dbReference type="Proteomes" id="UP001296776"/>
    </source>
</evidence>
<keyword evidence="5 10" id="KW-1133">Transmembrane helix</keyword>
<dbReference type="PANTHER" id="PTHR30561">
    <property type="entry name" value="SMR FAMILY PROTON-DEPENDENT DRUG EFFLUX TRANSPORTER SUGE"/>
    <property type="match status" value="1"/>
</dbReference>
<evidence type="ECO:0000256" key="7">
    <source>
        <dbReference type="ARBA" id="ARBA00038151"/>
    </source>
</evidence>
<evidence type="ECO:0000256" key="3">
    <source>
        <dbReference type="ARBA" id="ARBA00022475"/>
    </source>
</evidence>
<evidence type="ECO:0000256" key="5">
    <source>
        <dbReference type="ARBA" id="ARBA00022989"/>
    </source>
</evidence>
<dbReference type="Gene3D" id="1.10.3730.20">
    <property type="match status" value="1"/>
</dbReference>
<feature type="transmembrane region" description="Helical" evidence="10">
    <location>
        <begin position="58"/>
        <end position="80"/>
    </location>
</feature>
<evidence type="ECO:0000313" key="11">
    <source>
        <dbReference type="EMBL" id="MBK1704162.1"/>
    </source>
</evidence>
<feature type="transmembrane region" description="Helical" evidence="10">
    <location>
        <begin position="86"/>
        <end position="105"/>
    </location>
</feature>
<comment type="subcellular location">
    <subcellularLocation>
        <location evidence="1 9">Cell membrane</location>
        <topology evidence="1 9">Multi-pass membrane protein</topology>
    </subcellularLocation>
</comment>
<evidence type="ECO:0000256" key="1">
    <source>
        <dbReference type="ARBA" id="ARBA00004651"/>
    </source>
</evidence>
<proteinExistence type="inferred from homology"/>
<dbReference type="EMBL" id="NRSJ01000007">
    <property type="protein sequence ID" value="MBK1704162.1"/>
    <property type="molecule type" value="Genomic_DNA"/>
</dbReference>
<keyword evidence="2" id="KW-0813">Transport</keyword>
<accession>A0AAJ0U2S7</accession>
<gene>
    <name evidence="11" type="ORF">CKO40_06265</name>
</gene>
<comment type="similarity">
    <text evidence="7">Belongs to the drug/metabolite transporter (DMT) superfamily. Small multidrug resistance (SMR) (TC 2.A.7.1) family. Gdx/SugE subfamily.</text>
</comment>
<dbReference type="Pfam" id="PF00893">
    <property type="entry name" value="Multi_Drug_Res"/>
    <property type="match status" value="1"/>
</dbReference>
<evidence type="ECO:0000256" key="9">
    <source>
        <dbReference type="RuleBase" id="RU003942"/>
    </source>
</evidence>
<dbReference type="Proteomes" id="UP001296776">
    <property type="component" value="Unassembled WGS sequence"/>
</dbReference>
<evidence type="ECO:0000256" key="8">
    <source>
        <dbReference type="ARBA" id="ARBA00039168"/>
    </source>
</evidence>
<dbReference type="PANTHER" id="PTHR30561:SF0">
    <property type="entry name" value="GUANIDINIUM EXPORTER"/>
    <property type="match status" value="1"/>
</dbReference>
<evidence type="ECO:0000256" key="2">
    <source>
        <dbReference type="ARBA" id="ARBA00022448"/>
    </source>
</evidence>
<dbReference type="SUPFAM" id="SSF103481">
    <property type="entry name" value="Multidrug resistance efflux transporter EmrE"/>
    <property type="match status" value="1"/>
</dbReference>
<name>A0AAJ0U2S7_9GAMM</name>
<reference evidence="11" key="2">
    <citation type="journal article" date="2020" name="Microorganisms">
        <title>Osmotic Adaptation and Compatible Solute Biosynthesis of Phototrophic Bacteria as Revealed from Genome Analyses.</title>
        <authorList>
            <person name="Imhoff J.F."/>
            <person name="Rahn T."/>
            <person name="Kunzel S."/>
            <person name="Keller A."/>
            <person name="Neulinger S.C."/>
        </authorList>
    </citation>
    <scope>NUCLEOTIDE SEQUENCE</scope>
    <source>
        <strain evidence="11">DSM 11080</strain>
    </source>
</reference>
<dbReference type="InterPro" id="IPR000390">
    <property type="entry name" value="Small_drug/metabolite_transptr"/>
</dbReference>
<keyword evidence="3" id="KW-1003">Cell membrane</keyword>
<evidence type="ECO:0000256" key="10">
    <source>
        <dbReference type="SAM" id="Phobius"/>
    </source>
</evidence>
<sequence>MAWTALIIAGIFEWGWPLGLKLGFSDQDLRWGWLGFSLASMIGSGTMLLIAQRTIPMGTAYAVWTGIGAVGAFVIGLLVFSEPATLARFFFVSLILVGIIGLKLASP</sequence>
<feature type="transmembrane region" description="Helical" evidence="10">
    <location>
        <begin position="31"/>
        <end position="51"/>
    </location>
</feature>
<dbReference type="InterPro" id="IPR037185">
    <property type="entry name" value="EmrE-like"/>
</dbReference>
<dbReference type="GO" id="GO:0022857">
    <property type="term" value="F:transmembrane transporter activity"/>
    <property type="evidence" value="ECO:0007669"/>
    <property type="project" value="InterPro"/>
</dbReference>
<comment type="caution">
    <text evidence="11">The sequence shown here is derived from an EMBL/GenBank/DDBJ whole genome shotgun (WGS) entry which is preliminary data.</text>
</comment>